<sequence length="670" mass="69689">MRSGTFALCTAIIFAASALAAPANPFLPGISNARLQRRAGAADWFPAYNGTFTPWKYAGCYSGDVALTYNTNMCSCMNPSWTGADSGLPFSMEKCFAMCKGAGFRYAGIKGNTQAKSCWCGSDVEDDEKLSSSGKCDVPCEDREGNSTMKYDSSMCGGATTYSIWKDPCFKDYVVDKAIAAYTYVGCFYGGGGWPLAEGPTEASGDNLSIDSCIESCASKGYAYAGGYYWNQCYCGGKIAPNFIAYHKDHPGDSALCTSVCSASAKVQASIAKEDVQYCGGNGYYSVYYSQILDYADTCDGSDTPTSSSSSEAPSSTQESSSQTSSSTKPTSSKVTSDTDSSTASSETPSATETPEKSKSSTSEAPEQPTVTRTTPGPTAGTTTIFVTDGDDNTVTTSGTVSVIITTPAQSSSKVHVTVTVTTPGSKPGTSTKTGPNTDSIIITTPSAVSSHATITVTTPGPKSGVSTKTGSKTDTVIMTTPTTAPTSAASSHATTTVTTPGPKLATITKTGSKTDSVIITTPTESSSAPAAPSGTAPADSCCLMPKPSGNDKKNGVRYPLGGVGTSVVFTTDQKSFTLARLSGVSTNCRTSYKYTIEDFQAACWNGCMEQQKKCYIVYASNGKTPSLRAQCDAQYTACKVINTSTGKANNPLKDAMTQCGNPDDGGYYK</sequence>
<dbReference type="SMART" id="SM00321">
    <property type="entry name" value="WSC"/>
    <property type="match status" value="2"/>
</dbReference>
<feature type="region of interest" description="Disordered" evidence="2">
    <location>
        <begin position="420"/>
        <end position="439"/>
    </location>
</feature>
<dbReference type="InterPro" id="IPR002889">
    <property type="entry name" value="WSC_carb-bd"/>
</dbReference>
<keyword evidence="1" id="KW-0677">Repeat</keyword>
<evidence type="ECO:0000256" key="3">
    <source>
        <dbReference type="SAM" id="SignalP"/>
    </source>
</evidence>
<feature type="compositionally biased region" description="Polar residues" evidence="2">
    <location>
        <begin position="424"/>
        <end position="439"/>
    </location>
</feature>
<proteinExistence type="predicted"/>
<feature type="domain" description="WSC" evidence="4">
    <location>
        <begin position="54"/>
        <end position="168"/>
    </location>
</feature>
<dbReference type="Proteomes" id="UP001365542">
    <property type="component" value="Unassembled WGS sequence"/>
</dbReference>
<feature type="region of interest" description="Disordered" evidence="2">
    <location>
        <begin position="300"/>
        <end position="391"/>
    </location>
</feature>
<keyword evidence="6" id="KW-1185">Reference proteome</keyword>
<feature type="chain" id="PRO_5043384685" description="WSC domain-containing protein" evidence="3">
    <location>
        <begin position="21"/>
        <end position="670"/>
    </location>
</feature>
<feature type="compositionally biased region" description="Low complexity" evidence="2">
    <location>
        <begin position="302"/>
        <end position="353"/>
    </location>
</feature>
<keyword evidence="3" id="KW-0732">Signal</keyword>
<gene>
    <name evidence="5" type="ORF">TWF694_009162</name>
</gene>
<dbReference type="PANTHER" id="PTHR45964">
    <property type="entry name" value="WSCD FAMILY MEMBER CG9164"/>
    <property type="match status" value="1"/>
</dbReference>
<dbReference type="AlphaFoldDB" id="A0AAV9XEJ6"/>
<dbReference type="PANTHER" id="PTHR45964:SF5">
    <property type="entry name" value="WSCD FAMILY MEMBER CG9164"/>
    <property type="match status" value="1"/>
</dbReference>
<dbReference type="PROSITE" id="PS51212">
    <property type="entry name" value="WSC"/>
    <property type="match status" value="2"/>
</dbReference>
<reference evidence="5 6" key="1">
    <citation type="submission" date="2019-10" db="EMBL/GenBank/DDBJ databases">
        <authorList>
            <person name="Palmer J.M."/>
        </authorList>
    </citation>
    <scope>NUCLEOTIDE SEQUENCE [LARGE SCALE GENOMIC DNA]</scope>
    <source>
        <strain evidence="5 6">TWF694</strain>
    </source>
</reference>
<protein>
    <recommendedName>
        <fullName evidence="4">WSC domain-containing protein</fullName>
    </recommendedName>
</protein>
<accession>A0AAV9XEJ6</accession>
<organism evidence="5 6">
    <name type="scientific">Orbilia ellipsospora</name>
    <dbReference type="NCBI Taxonomy" id="2528407"/>
    <lineage>
        <taxon>Eukaryota</taxon>
        <taxon>Fungi</taxon>
        <taxon>Dikarya</taxon>
        <taxon>Ascomycota</taxon>
        <taxon>Pezizomycotina</taxon>
        <taxon>Orbiliomycetes</taxon>
        <taxon>Orbiliales</taxon>
        <taxon>Orbiliaceae</taxon>
        <taxon>Orbilia</taxon>
    </lineage>
</organism>
<evidence type="ECO:0000256" key="2">
    <source>
        <dbReference type="SAM" id="MobiDB-lite"/>
    </source>
</evidence>
<evidence type="ECO:0000256" key="1">
    <source>
        <dbReference type="ARBA" id="ARBA00022737"/>
    </source>
</evidence>
<comment type="caution">
    <text evidence="5">The sequence shown here is derived from an EMBL/GenBank/DDBJ whole genome shotgun (WGS) entry which is preliminary data.</text>
</comment>
<evidence type="ECO:0000313" key="5">
    <source>
        <dbReference type="EMBL" id="KAK6540361.1"/>
    </source>
</evidence>
<dbReference type="Pfam" id="PF01822">
    <property type="entry name" value="WSC"/>
    <property type="match status" value="2"/>
</dbReference>
<feature type="region of interest" description="Disordered" evidence="2">
    <location>
        <begin position="482"/>
        <end position="511"/>
    </location>
</feature>
<feature type="domain" description="WSC" evidence="4">
    <location>
        <begin position="181"/>
        <end position="291"/>
    </location>
</feature>
<evidence type="ECO:0000259" key="4">
    <source>
        <dbReference type="PROSITE" id="PS51212"/>
    </source>
</evidence>
<dbReference type="EMBL" id="JAVHJO010000005">
    <property type="protein sequence ID" value="KAK6540361.1"/>
    <property type="molecule type" value="Genomic_DNA"/>
</dbReference>
<feature type="compositionally biased region" description="Low complexity" evidence="2">
    <location>
        <begin position="482"/>
        <end position="501"/>
    </location>
</feature>
<feature type="compositionally biased region" description="Low complexity" evidence="2">
    <location>
        <begin position="360"/>
        <end position="391"/>
    </location>
</feature>
<feature type="signal peptide" evidence="3">
    <location>
        <begin position="1"/>
        <end position="20"/>
    </location>
</feature>
<name>A0AAV9XEJ6_9PEZI</name>
<dbReference type="InterPro" id="IPR051589">
    <property type="entry name" value="Sialate-O-sulfotransferase"/>
</dbReference>
<evidence type="ECO:0000313" key="6">
    <source>
        <dbReference type="Proteomes" id="UP001365542"/>
    </source>
</evidence>